<sequence>MKIGFRTIKTAIGIALSIAIAKWLGLEFYTSAGIITILCIKTTKKQSYQTAWELFFGSLVGLGISAIVFEWIGYHTWTLTILLLLLIPMSVYLKISDGIVTSTVVILHLFILKKVNIDVIVNEILLLVLGVGMGILLNIYMPSLEKELRAYQRKIESNFKTILREFAAYLYEPERYWDGKEILETAQWLMEAKELAILDMENQDGPTARYFYHYFEMRERQFEILERIAPIVSALDRSCEQGEMIARFLENLADAVHPGNTAHLYLEELEKLREDLRNSLLPQTREEFETRAALFHFINEMRRYLIIKRNLLRDWEELINKKEKSVFAQLRWIRK</sequence>
<comment type="caution">
    <text evidence="8">The sequence shown here is derived from an EMBL/GenBank/DDBJ whole genome shotgun (WGS) entry which is preliminary data.</text>
</comment>
<feature type="transmembrane region" description="Helical" evidence="6">
    <location>
        <begin position="124"/>
        <end position="141"/>
    </location>
</feature>
<name>A0A7W1XR95_9BACL</name>
<feature type="transmembrane region" description="Helical" evidence="6">
    <location>
        <begin position="79"/>
        <end position="112"/>
    </location>
</feature>
<proteinExistence type="predicted"/>
<keyword evidence="3 6" id="KW-0812">Transmembrane</keyword>
<dbReference type="RefSeq" id="WP_181738404.1">
    <property type="nucleotide sequence ID" value="NZ_JACEOL010000014.1"/>
</dbReference>
<evidence type="ECO:0000256" key="1">
    <source>
        <dbReference type="ARBA" id="ARBA00004651"/>
    </source>
</evidence>
<dbReference type="Pfam" id="PF11728">
    <property type="entry name" value="ArAE_1_C"/>
    <property type="match status" value="1"/>
</dbReference>
<accession>A0A7W1XR95</accession>
<organism evidence="8 9">
    <name type="scientific">Thermoactinomyces mirandus</name>
    <dbReference type="NCBI Taxonomy" id="2756294"/>
    <lineage>
        <taxon>Bacteria</taxon>
        <taxon>Bacillati</taxon>
        <taxon>Bacillota</taxon>
        <taxon>Bacilli</taxon>
        <taxon>Bacillales</taxon>
        <taxon>Thermoactinomycetaceae</taxon>
        <taxon>Thermoactinomyces</taxon>
    </lineage>
</organism>
<evidence type="ECO:0000313" key="8">
    <source>
        <dbReference type="EMBL" id="MBA4601680.1"/>
    </source>
</evidence>
<dbReference type="AlphaFoldDB" id="A0A7W1XR95"/>
<dbReference type="PANTHER" id="PTHR40064">
    <property type="entry name" value="MEMBRANE PROTEIN-RELATED"/>
    <property type="match status" value="1"/>
</dbReference>
<gene>
    <name evidence="8" type="ORF">H2C83_04955</name>
</gene>
<dbReference type="InterPro" id="IPR021062">
    <property type="entry name" value="ArAE_1_C"/>
</dbReference>
<keyword evidence="9" id="KW-1185">Reference proteome</keyword>
<dbReference type="GO" id="GO:0005886">
    <property type="term" value="C:plasma membrane"/>
    <property type="evidence" value="ECO:0007669"/>
    <property type="project" value="UniProtKB-SubCell"/>
</dbReference>
<feature type="domain" description="Putative aromatic acid exporter C-terminal" evidence="7">
    <location>
        <begin position="145"/>
        <end position="309"/>
    </location>
</feature>
<evidence type="ECO:0000259" key="7">
    <source>
        <dbReference type="Pfam" id="PF11728"/>
    </source>
</evidence>
<reference evidence="8 9" key="1">
    <citation type="submission" date="2020-07" db="EMBL/GenBank/DDBJ databases">
        <title>Thermoactinomyces phylogeny.</title>
        <authorList>
            <person name="Dunlap C."/>
        </authorList>
    </citation>
    <scope>NUCLEOTIDE SEQUENCE [LARGE SCALE GENOMIC DNA]</scope>
    <source>
        <strain evidence="8 9">AMNI-1</strain>
    </source>
</reference>
<keyword evidence="2" id="KW-1003">Cell membrane</keyword>
<feature type="transmembrane region" description="Helical" evidence="6">
    <location>
        <begin position="12"/>
        <end position="40"/>
    </location>
</feature>
<dbReference type="InterPro" id="IPR010343">
    <property type="entry name" value="ArAE_1"/>
</dbReference>
<evidence type="ECO:0000256" key="5">
    <source>
        <dbReference type="ARBA" id="ARBA00023136"/>
    </source>
</evidence>
<dbReference type="Pfam" id="PF06081">
    <property type="entry name" value="ArAE_1"/>
    <property type="match status" value="1"/>
</dbReference>
<dbReference type="EMBL" id="JACEOL010000014">
    <property type="protein sequence ID" value="MBA4601680.1"/>
    <property type="molecule type" value="Genomic_DNA"/>
</dbReference>
<comment type="subcellular location">
    <subcellularLocation>
        <location evidence="1">Cell membrane</location>
        <topology evidence="1">Multi-pass membrane protein</topology>
    </subcellularLocation>
</comment>
<evidence type="ECO:0000256" key="3">
    <source>
        <dbReference type="ARBA" id="ARBA00022692"/>
    </source>
</evidence>
<keyword evidence="5 6" id="KW-0472">Membrane</keyword>
<evidence type="ECO:0000256" key="6">
    <source>
        <dbReference type="SAM" id="Phobius"/>
    </source>
</evidence>
<feature type="transmembrane region" description="Helical" evidence="6">
    <location>
        <begin position="52"/>
        <end position="73"/>
    </location>
</feature>
<dbReference type="PANTHER" id="PTHR40064:SF1">
    <property type="entry name" value="MEMBRANE PROTEIN"/>
    <property type="match status" value="1"/>
</dbReference>
<dbReference type="Gene3D" id="1.20.120.940">
    <property type="entry name" value="Putative aromatic acid exporter, C-terminal domain"/>
    <property type="match status" value="1"/>
</dbReference>
<evidence type="ECO:0000313" key="9">
    <source>
        <dbReference type="Proteomes" id="UP000538292"/>
    </source>
</evidence>
<dbReference type="Proteomes" id="UP000538292">
    <property type="component" value="Unassembled WGS sequence"/>
</dbReference>
<dbReference type="InterPro" id="IPR052984">
    <property type="entry name" value="UPF0421"/>
</dbReference>
<evidence type="ECO:0000256" key="2">
    <source>
        <dbReference type="ARBA" id="ARBA00022475"/>
    </source>
</evidence>
<protein>
    <submittedName>
        <fullName evidence="8">Aromatic acid exporter family protein</fullName>
    </submittedName>
</protein>
<keyword evidence="4 6" id="KW-1133">Transmembrane helix</keyword>
<dbReference type="InterPro" id="IPR038323">
    <property type="entry name" value="ArAE_1_C_sf"/>
</dbReference>
<evidence type="ECO:0000256" key="4">
    <source>
        <dbReference type="ARBA" id="ARBA00022989"/>
    </source>
</evidence>